<feature type="domain" description="ABC transmembrane type-1" evidence="9">
    <location>
        <begin position="98"/>
        <end position="279"/>
    </location>
</feature>
<sequence length="296" mass="31707">MSPVEKKAQGSSVPSTQLPDAPAGEGSARVPVESTSTASPKRARWSVPLIRLTIVLGALALWEYASGRVIDEFFISRPSEIAQVWLRWVGDGTLWYNASSTFLSAAVGFALGGTAAIVVGYILGGSQRLAEVFEPFITSIYSLPKLALVPLFVMWFGTGRPLQLAICGLVVFFLMFYNTYYGIKDVDRGLIDAMRVMGGSRWDIATRVRLPSALVWVVAGLKLSVPQALVAVVVAEILASNRGLGHLVALNSGQFNSAGTFAAVATLLLVGITIDRLLAVATRRALIWKQEGPAGR</sequence>
<dbReference type="PROSITE" id="PS50928">
    <property type="entry name" value="ABC_TM1"/>
    <property type="match status" value="1"/>
</dbReference>
<proteinExistence type="inferred from homology"/>
<evidence type="ECO:0000259" key="9">
    <source>
        <dbReference type="PROSITE" id="PS50928"/>
    </source>
</evidence>
<protein>
    <submittedName>
        <fullName evidence="10">ABC transporter permease</fullName>
    </submittedName>
</protein>
<dbReference type="AlphaFoldDB" id="A0A846XJ76"/>
<dbReference type="Pfam" id="PF00528">
    <property type="entry name" value="BPD_transp_1"/>
    <property type="match status" value="1"/>
</dbReference>
<dbReference type="RefSeq" id="WP_068046422.1">
    <property type="nucleotide sequence ID" value="NZ_JAAXOO010000004.1"/>
</dbReference>
<dbReference type="GO" id="GO:0005886">
    <property type="term" value="C:plasma membrane"/>
    <property type="evidence" value="ECO:0007669"/>
    <property type="project" value="UniProtKB-SubCell"/>
</dbReference>
<dbReference type="Proteomes" id="UP000565715">
    <property type="component" value="Unassembled WGS sequence"/>
</dbReference>
<evidence type="ECO:0000256" key="3">
    <source>
        <dbReference type="ARBA" id="ARBA00022475"/>
    </source>
</evidence>
<dbReference type="InterPro" id="IPR000515">
    <property type="entry name" value="MetI-like"/>
</dbReference>
<evidence type="ECO:0000256" key="1">
    <source>
        <dbReference type="ARBA" id="ARBA00004651"/>
    </source>
</evidence>
<feature type="transmembrane region" description="Helical" evidence="7">
    <location>
        <begin position="213"/>
        <end position="238"/>
    </location>
</feature>
<keyword evidence="6 7" id="KW-0472">Membrane</keyword>
<dbReference type="InterPro" id="IPR035906">
    <property type="entry name" value="MetI-like_sf"/>
</dbReference>
<keyword evidence="4 7" id="KW-0812">Transmembrane</keyword>
<keyword evidence="11" id="KW-1185">Reference proteome</keyword>
<organism evidence="10 11">
    <name type="scientific">Nocardia speluncae</name>
    <dbReference type="NCBI Taxonomy" id="419477"/>
    <lineage>
        <taxon>Bacteria</taxon>
        <taxon>Bacillati</taxon>
        <taxon>Actinomycetota</taxon>
        <taxon>Actinomycetes</taxon>
        <taxon>Mycobacteriales</taxon>
        <taxon>Nocardiaceae</taxon>
        <taxon>Nocardia</taxon>
    </lineage>
</organism>
<gene>
    <name evidence="10" type="ORF">HGA13_16565</name>
</gene>
<evidence type="ECO:0000256" key="5">
    <source>
        <dbReference type="ARBA" id="ARBA00022989"/>
    </source>
</evidence>
<keyword evidence="3" id="KW-1003">Cell membrane</keyword>
<reference evidence="10 11" key="1">
    <citation type="submission" date="2020-04" db="EMBL/GenBank/DDBJ databases">
        <title>MicrobeNet Type strains.</title>
        <authorList>
            <person name="Nicholson A.C."/>
        </authorList>
    </citation>
    <scope>NUCLEOTIDE SEQUENCE [LARGE SCALE GENOMIC DNA]</scope>
    <source>
        <strain evidence="10 11">DSM 45078</strain>
    </source>
</reference>
<keyword evidence="5 7" id="KW-1133">Transmembrane helix</keyword>
<keyword evidence="2 7" id="KW-0813">Transport</keyword>
<dbReference type="PANTHER" id="PTHR30151:SF20">
    <property type="entry name" value="ABC TRANSPORTER PERMEASE PROTEIN HI_0355-RELATED"/>
    <property type="match status" value="1"/>
</dbReference>
<dbReference type="EMBL" id="JAAXOO010000004">
    <property type="protein sequence ID" value="NKY34676.1"/>
    <property type="molecule type" value="Genomic_DNA"/>
</dbReference>
<feature type="transmembrane region" description="Helical" evidence="7">
    <location>
        <begin position="136"/>
        <end position="156"/>
    </location>
</feature>
<feature type="region of interest" description="Disordered" evidence="8">
    <location>
        <begin position="1"/>
        <end position="35"/>
    </location>
</feature>
<evidence type="ECO:0000256" key="8">
    <source>
        <dbReference type="SAM" id="MobiDB-lite"/>
    </source>
</evidence>
<evidence type="ECO:0000313" key="10">
    <source>
        <dbReference type="EMBL" id="NKY34676.1"/>
    </source>
</evidence>
<evidence type="ECO:0000313" key="11">
    <source>
        <dbReference type="Proteomes" id="UP000565715"/>
    </source>
</evidence>
<feature type="transmembrane region" description="Helical" evidence="7">
    <location>
        <begin position="258"/>
        <end position="279"/>
    </location>
</feature>
<accession>A0A846XJ76</accession>
<feature type="transmembrane region" description="Helical" evidence="7">
    <location>
        <begin position="49"/>
        <end position="65"/>
    </location>
</feature>
<evidence type="ECO:0000256" key="7">
    <source>
        <dbReference type="RuleBase" id="RU363032"/>
    </source>
</evidence>
<comment type="similarity">
    <text evidence="7">Belongs to the binding-protein-dependent transport system permease family.</text>
</comment>
<evidence type="ECO:0000256" key="4">
    <source>
        <dbReference type="ARBA" id="ARBA00022692"/>
    </source>
</evidence>
<name>A0A846XJ76_9NOCA</name>
<evidence type="ECO:0000256" key="6">
    <source>
        <dbReference type="ARBA" id="ARBA00023136"/>
    </source>
</evidence>
<feature type="transmembrane region" description="Helical" evidence="7">
    <location>
        <begin position="102"/>
        <end position="124"/>
    </location>
</feature>
<dbReference type="PANTHER" id="PTHR30151">
    <property type="entry name" value="ALKANE SULFONATE ABC TRANSPORTER-RELATED, MEMBRANE SUBUNIT"/>
    <property type="match status" value="1"/>
</dbReference>
<dbReference type="CDD" id="cd06261">
    <property type="entry name" value="TM_PBP2"/>
    <property type="match status" value="1"/>
</dbReference>
<dbReference type="GO" id="GO:0055085">
    <property type="term" value="P:transmembrane transport"/>
    <property type="evidence" value="ECO:0007669"/>
    <property type="project" value="InterPro"/>
</dbReference>
<feature type="compositionally biased region" description="Polar residues" evidence="8">
    <location>
        <begin position="9"/>
        <end position="18"/>
    </location>
</feature>
<comment type="subcellular location">
    <subcellularLocation>
        <location evidence="1 7">Cell membrane</location>
        <topology evidence="1 7">Multi-pass membrane protein</topology>
    </subcellularLocation>
</comment>
<dbReference type="Gene3D" id="1.10.3720.10">
    <property type="entry name" value="MetI-like"/>
    <property type="match status" value="1"/>
</dbReference>
<dbReference type="SUPFAM" id="SSF161098">
    <property type="entry name" value="MetI-like"/>
    <property type="match status" value="1"/>
</dbReference>
<feature type="transmembrane region" description="Helical" evidence="7">
    <location>
        <begin position="162"/>
        <end position="180"/>
    </location>
</feature>
<comment type="caution">
    <text evidence="10">The sequence shown here is derived from an EMBL/GenBank/DDBJ whole genome shotgun (WGS) entry which is preliminary data.</text>
</comment>
<evidence type="ECO:0000256" key="2">
    <source>
        <dbReference type="ARBA" id="ARBA00022448"/>
    </source>
</evidence>